<feature type="transmembrane region" description="Helical" evidence="6">
    <location>
        <begin position="230"/>
        <end position="260"/>
    </location>
</feature>
<evidence type="ECO:0000256" key="6">
    <source>
        <dbReference type="SAM" id="Phobius"/>
    </source>
</evidence>
<feature type="transmembrane region" description="Helical" evidence="6">
    <location>
        <begin position="29"/>
        <end position="50"/>
    </location>
</feature>
<feature type="transmembrane region" description="Helical" evidence="6">
    <location>
        <begin position="280"/>
        <end position="299"/>
    </location>
</feature>
<dbReference type="NCBIfam" id="TIGR00784">
    <property type="entry name" value="citMHS"/>
    <property type="match status" value="1"/>
</dbReference>
<dbReference type="KEGG" id="ebt:EBL_c39640"/>
<dbReference type="Proteomes" id="UP000001955">
    <property type="component" value="Chromosome"/>
</dbReference>
<comment type="subcellular location">
    <subcellularLocation>
        <location evidence="1">Membrane</location>
        <topology evidence="1">Multi-pass membrane protein</topology>
    </subcellularLocation>
</comment>
<dbReference type="Pfam" id="PF03600">
    <property type="entry name" value="CitMHS"/>
    <property type="match status" value="1"/>
</dbReference>
<feature type="domain" description="Citrate transporter-like" evidence="7">
    <location>
        <begin position="15"/>
        <end position="370"/>
    </location>
</feature>
<sequence>MLSIIAVVTVLLCVILLMSGRMSPVVTLILLPVIAALVAGFSPSDIHGFIRQGILTLAPVVVLFICAILYFSIMSAQGLFTPAVNLLLRFAGNSPAKVMMSNVLITALAHLDGAGATTYLITVTAFLPVYRRLGISLKYLMLLTGCSAGIMNLLPWTAPVLRAASVVQMDPVQLWKPLWPVQIFGLVCCLGVAWLLGRRYRGLPVVAPESEPRAAPARHVVRWRYGCNALLTLVMVILLVASGLPGQLIFMVALALALAINYPDAKTQLESVRQHAGEALLLATVLFSAAVFLGILTGSGMLAQVTEQAIALLPALLSRYLYLLLGFFALPLGMMFGADPWYFGILPVVSAIGEAHGIDPAFVARAMMLGENVGFSVSPMVGSAWLLASLAGVDLGQHIRYALLTIWAIALLMLGMAVLTGAIGLP</sequence>
<dbReference type="GO" id="GO:0016020">
    <property type="term" value="C:membrane"/>
    <property type="evidence" value="ECO:0007669"/>
    <property type="project" value="UniProtKB-SubCell"/>
</dbReference>
<feature type="transmembrane region" description="Helical" evidence="6">
    <location>
        <begin position="100"/>
        <end position="127"/>
    </location>
</feature>
<feature type="transmembrane region" description="Helical" evidence="6">
    <location>
        <begin position="402"/>
        <end position="425"/>
    </location>
</feature>
<dbReference type="OrthoDB" id="5329450at2"/>
<dbReference type="AlphaFoldDB" id="I2BEN4"/>
<dbReference type="EMBL" id="CP001560">
    <property type="protein sequence ID" value="AFJ48988.1"/>
    <property type="molecule type" value="Genomic_DNA"/>
</dbReference>
<name>I2BEN4_SHIBC</name>
<dbReference type="STRING" id="630626.EBL_c39640"/>
<evidence type="ECO:0000313" key="8">
    <source>
        <dbReference type="EMBL" id="AFJ48988.1"/>
    </source>
</evidence>
<evidence type="ECO:0000313" key="9">
    <source>
        <dbReference type="Proteomes" id="UP000001955"/>
    </source>
</evidence>
<keyword evidence="3 6" id="KW-0812">Transmembrane</keyword>
<accession>K6WKN1</accession>
<evidence type="ECO:0000259" key="7">
    <source>
        <dbReference type="Pfam" id="PF03600"/>
    </source>
</evidence>
<feature type="transmembrane region" description="Helical" evidence="6">
    <location>
        <begin position="178"/>
        <end position="196"/>
    </location>
</feature>
<proteinExistence type="predicted"/>
<dbReference type="GO" id="GO:0015137">
    <property type="term" value="F:citrate transmembrane transporter activity"/>
    <property type="evidence" value="ECO:0007669"/>
    <property type="project" value="InterPro"/>
</dbReference>
<dbReference type="eggNOG" id="COG2851">
    <property type="taxonomic scope" value="Bacteria"/>
</dbReference>
<dbReference type="HOGENOM" id="CLU_044454_0_0_6"/>
<feature type="transmembrane region" description="Helical" evidence="6">
    <location>
        <begin position="320"/>
        <end position="338"/>
    </location>
</feature>
<organism evidence="8 9">
    <name type="scientific">Shimwellia blattae (strain ATCC 29907 / DSM 4481 / JCM 1650 / NBRC 105725 / CDC 9005-74)</name>
    <name type="common">Escherichia blattae</name>
    <dbReference type="NCBI Taxonomy" id="630626"/>
    <lineage>
        <taxon>Bacteria</taxon>
        <taxon>Pseudomonadati</taxon>
        <taxon>Pseudomonadota</taxon>
        <taxon>Gammaproteobacteria</taxon>
        <taxon>Enterobacterales</taxon>
        <taxon>Enterobacteriaceae</taxon>
        <taxon>Shimwellia</taxon>
    </lineage>
</organism>
<evidence type="ECO:0000256" key="5">
    <source>
        <dbReference type="ARBA" id="ARBA00023136"/>
    </source>
</evidence>
<keyword evidence="5 6" id="KW-0472">Membrane</keyword>
<feature type="transmembrane region" description="Helical" evidence="6">
    <location>
        <begin position="139"/>
        <end position="158"/>
    </location>
</feature>
<accession>I2BEN4</accession>
<protein>
    <submittedName>
        <fullName evidence="8">Citrate transporter</fullName>
    </submittedName>
</protein>
<keyword evidence="2" id="KW-0813">Transport</keyword>
<evidence type="ECO:0000256" key="2">
    <source>
        <dbReference type="ARBA" id="ARBA00022448"/>
    </source>
</evidence>
<keyword evidence="9" id="KW-1185">Reference proteome</keyword>
<feature type="transmembrane region" description="Helical" evidence="6">
    <location>
        <begin position="57"/>
        <end position="80"/>
    </location>
</feature>
<dbReference type="PATRIC" id="fig|630626.3.peg.3858"/>
<reference evidence="8 9" key="1">
    <citation type="journal article" date="2012" name="J. Bacteriol.">
        <title>Complete genome sequence of the B12-producing Shimwellia blattae strain DSM 4481, isolated from a cockroach.</title>
        <authorList>
            <person name="Brzuszkiewicz E."/>
            <person name="Waschkowitz T."/>
            <person name="Wiezer A."/>
            <person name="Daniel R."/>
        </authorList>
    </citation>
    <scope>NUCLEOTIDE SEQUENCE [LARGE SCALE GENOMIC DNA]</scope>
    <source>
        <strain evidence="9">ATCC 29907 / DSM 4481 / JCM 1650 / NBRC 105725 / CDC 9005-74</strain>
    </source>
</reference>
<feature type="transmembrane region" description="Helical" evidence="6">
    <location>
        <begin position="373"/>
        <end position="395"/>
    </location>
</feature>
<gene>
    <name evidence="8" type="ordered locus">EBL_c39640</name>
</gene>
<keyword evidence="4 6" id="KW-1133">Transmembrane helix</keyword>
<evidence type="ECO:0000256" key="3">
    <source>
        <dbReference type="ARBA" id="ARBA00022692"/>
    </source>
</evidence>
<dbReference type="InterPro" id="IPR014738">
    <property type="entry name" value="Citrate_transporter"/>
</dbReference>
<dbReference type="InterPro" id="IPR004680">
    <property type="entry name" value="Cit_transptr-like_dom"/>
</dbReference>
<evidence type="ECO:0000256" key="4">
    <source>
        <dbReference type="ARBA" id="ARBA00022989"/>
    </source>
</evidence>
<dbReference type="RefSeq" id="WP_002443641.1">
    <property type="nucleotide sequence ID" value="NC_017910.1"/>
</dbReference>
<evidence type="ECO:0000256" key="1">
    <source>
        <dbReference type="ARBA" id="ARBA00004141"/>
    </source>
</evidence>